<dbReference type="Gene3D" id="1.10.600.10">
    <property type="entry name" value="Farnesyl Diphosphate Synthase"/>
    <property type="match status" value="1"/>
</dbReference>
<protein>
    <submittedName>
        <fullName evidence="6">Polyprenyl synthetase family protein</fullName>
    </submittedName>
</protein>
<comment type="similarity">
    <text evidence="4">Belongs to the FPP/GGPP synthase family.</text>
</comment>
<dbReference type="InterPro" id="IPR033749">
    <property type="entry name" value="Polyprenyl_synt_CS"/>
</dbReference>
<evidence type="ECO:0000313" key="7">
    <source>
        <dbReference type="Proteomes" id="UP000683310"/>
    </source>
</evidence>
<evidence type="ECO:0000313" key="6">
    <source>
        <dbReference type="EMBL" id="QVI23937.1"/>
    </source>
</evidence>
<proteinExistence type="inferred from homology"/>
<comment type="pathway">
    <text evidence="1">Isoprenoid biosynthesis.</text>
</comment>
<accession>A0ABX8CWE0</accession>
<feature type="region of interest" description="Disordered" evidence="5">
    <location>
        <begin position="1"/>
        <end position="20"/>
    </location>
</feature>
<dbReference type="Pfam" id="PF00348">
    <property type="entry name" value="polyprenyl_synt"/>
    <property type="match status" value="1"/>
</dbReference>
<evidence type="ECO:0000256" key="5">
    <source>
        <dbReference type="SAM" id="MobiDB-lite"/>
    </source>
</evidence>
<dbReference type="PANTHER" id="PTHR12001:SF86">
    <property type="entry name" value="GERANYLGERANYL DIPHOSPHATE SYNTHASE"/>
    <property type="match status" value="1"/>
</dbReference>
<dbReference type="Proteomes" id="UP000683310">
    <property type="component" value="Chromosome"/>
</dbReference>
<keyword evidence="7" id="KW-1185">Reference proteome</keyword>
<dbReference type="PANTHER" id="PTHR12001">
    <property type="entry name" value="GERANYLGERANYL PYROPHOSPHATE SYNTHASE"/>
    <property type="match status" value="1"/>
</dbReference>
<dbReference type="InterPro" id="IPR008949">
    <property type="entry name" value="Isoprenoid_synthase_dom_sf"/>
</dbReference>
<dbReference type="InterPro" id="IPR000092">
    <property type="entry name" value="Polyprenyl_synt"/>
</dbReference>
<reference evidence="6 7" key="1">
    <citation type="submission" date="2021-04" db="EMBL/GenBank/DDBJ databases">
        <title>Nocardia tengchongensis.</title>
        <authorList>
            <person name="Zhuang k."/>
            <person name="Ran Y."/>
            <person name="Li W."/>
        </authorList>
    </citation>
    <scope>NUCLEOTIDE SEQUENCE [LARGE SCALE GENOMIC DNA]</scope>
    <source>
        <strain evidence="6 7">CFH S0057</strain>
    </source>
</reference>
<gene>
    <name evidence="6" type="ORF">KHQ06_14690</name>
</gene>
<keyword evidence="2" id="KW-0479">Metal-binding</keyword>
<evidence type="ECO:0000256" key="3">
    <source>
        <dbReference type="ARBA" id="ARBA00022842"/>
    </source>
</evidence>
<dbReference type="EMBL" id="CP074371">
    <property type="protein sequence ID" value="QVI23937.1"/>
    <property type="molecule type" value="Genomic_DNA"/>
</dbReference>
<evidence type="ECO:0000256" key="4">
    <source>
        <dbReference type="RuleBase" id="RU004466"/>
    </source>
</evidence>
<evidence type="ECO:0000256" key="1">
    <source>
        <dbReference type="ARBA" id="ARBA00005128"/>
    </source>
</evidence>
<name>A0ABX8CWE0_9NOCA</name>
<dbReference type="PROSITE" id="PS00723">
    <property type="entry name" value="POLYPRENYL_SYNTHASE_1"/>
    <property type="match status" value="1"/>
</dbReference>
<evidence type="ECO:0000256" key="2">
    <source>
        <dbReference type="ARBA" id="ARBA00022723"/>
    </source>
</evidence>
<keyword evidence="4" id="KW-0808">Transferase</keyword>
<dbReference type="SUPFAM" id="SSF48576">
    <property type="entry name" value="Terpenoid synthases"/>
    <property type="match status" value="1"/>
</dbReference>
<organism evidence="6 7">
    <name type="scientific">Nocardia tengchongensis</name>
    <dbReference type="NCBI Taxonomy" id="2055889"/>
    <lineage>
        <taxon>Bacteria</taxon>
        <taxon>Bacillati</taxon>
        <taxon>Actinomycetota</taxon>
        <taxon>Actinomycetes</taxon>
        <taxon>Mycobacteriales</taxon>
        <taxon>Nocardiaceae</taxon>
        <taxon>Nocardia</taxon>
    </lineage>
</organism>
<keyword evidence="3" id="KW-0460">Magnesium</keyword>
<sequence>MSSSTAAGPAFSHRKGLRDSGIGSGDRAHYLLCRAQRLTRPLLRAAFDTLPSELRLMAEYHVGWCDANGVVTAGESGRGLRPALVLAAAGALGAQPAAAVHAAAAVEMVHNFTVIHDDIVDGDTVRRGRPAVWQLWGVDDAVLVGDALHSLAIWTLADAPAAATLDSIARLADVVIELCLGRHHDRAQDSGHGGSLAECLETQRHQRAALLGCACAIGALCAGAPSEAVAAMDRFGRELGLACQLCEDLRGIWGEPGNPSRPVGHDLMRRKHSLPVVAALESPTPAGREFAALYASADALDREAAVRAADLIARAGGKDWAQAESRRHQRAAADMLAGRPAADLLALAECVVPRDR</sequence>